<keyword evidence="3" id="KW-1185">Reference proteome</keyword>
<name>A0A941F6Q1_9BACT</name>
<organism evidence="2 3">
    <name type="scientific">Carboxylicivirga sediminis</name>
    <dbReference type="NCBI Taxonomy" id="2006564"/>
    <lineage>
        <taxon>Bacteria</taxon>
        <taxon>Pseudomonadati</taxon>
        <taxon>Bacteroidota</taxon>
        <taxon>Bacteroidia</taxon>
        <taxon>Marinilabiliales</taxon>
        <taxon>Marinilabiliaceae</taxon>
        <taxon>Carboxylicivirga</taxon>
    </lineage>
</organism>
<dbReference type="InterPro" id="IPR008969">
    <property type="entry name" value="CarboxyPept-like_regulatory"/>
</dbReference>
<evidence type="ECO:0008006" key="4">
    <source>
        <dbReference type="Google" id="ProtNLM"/>
    </source>
</evidence>
<evidence type="ECO:0000313" key="2">
    <source>
        <dbReference type="EMBL" id="MBR8537547.1"/>
    </source>
</evidence>
<sequence length="238" mass="27197">MKLGTLITLLILISGGLCGQVTNNDSIRVTGVVLEKDSLTVLPYSRLNRQTMDYASDEKGQFSFWARQGDVVRFSHMGFKDTYIQINDSLNQKNYLLGVFLSRDTIEISEVIVMPRYERLALEAKTMPLVITPDMARATNNVRNSTRQALTQTPIRMDAEMNQEMVLQERTWSTIYKTQIPPSQTIGVTSDNMALMRFFEPKNKQKLMETVPTALSRNELELILRIYEQRTQKGLPVP</sequence>
<dbReference type="RefSeq" id="WP_212192572.1">
    <property type="nucleotide sequence ID" value="NZ_JAGTAR010000034.1"/>
</dbReference>
<accession>A0A941F6Q1</accession>
<reference evidence="2" key="2">
    <citation type="submission" date="2021-04" db="EMBL/GenBank/DDBJ databases">
        <authorList>
            <person name="Zhang T."/>
            <person name="Zhang Y."/>
            <person name="Lu D."/>
            <person name="Zuo D."/>
            <person name="Du Z."/>
        </authorList>
    </citation>
    <scope>NUCLEOTIDE SEQUENCE</scope>
    <source>
        <strain evidence="2">JR1</strain>
    </source>
</reference>
<evidence type="ECO:0000256" key="1">
    <source>
        <dbReference type="SAM" id="SignalP"/>
    </source>
</evidence>
<protein>
    <recommendedName>
        <fullName evidence="4">Carboxypeptidase-like regulatory domain-containing protein</fullName>
    </recommendedName>
</protein>
<dbReference type="Proteomes" id="UP000679220">
    <property type="component" value="Unassembled WGS sequence"/>
</dbReference>
<dbReference type="SUPFAM" id="SSF49464">
    <property type="entry name" value="Carboxypeptidase regulatory domain-like"/>
    <property type="match status" value="1"/>
</dbReference>
<dbReference type="AlphaFoldDB" id="A0A941F6Q1"/>
<keyword evidence="1" id="KW-0732">Signal</keyword>
<gene>
    <name evidence="2" type="ORF">KDU71_18400</name>
</gene>
<dbReference type="EMBL" id="JAGTAR010000034">
    <property type="protein sequence ID" value="MBR8537547.1"/>
    <property type="molecule type" value="Genomic_DNA"/>
</dbReference>
<evidence type="ECO:0000313" key="3">
    <source>
        <dbReference type="Proteomes" id="UP000679220"/>
    </source>
</evidence>
<feature type="chain" id="PRO_5037164847" description="Carboxypeptidase-like regulatory domain-containing protein" evidence="1">
    <location>
        <begin position="20"/>
        <end position="238"/>
    </location>
</feature>
<proteinExistence type="predicted"/>
<feature type="signal peptide" evidence="1">
    <location>
        <begin position="1"/>
        <end position="19"/>
    </location>
</feature>
<reference evidence="2" key="1">
    <citation type="journal article" date="2018" name="Int. J. Syst. Evol. Microbiol.">
        <title>Carboxylicivirga sediminis sp. nov., isolated from coastal sediment.</title>
        <authorList>
            <person name="Wang F.Q."/>
            <person name="Ren L.H."/>
            <person name="Zou R.J."/>
            <person name="Sun Y.Z."/>
            <person name="Liu X.J."/>
            <person name="Jiang F."/>
            <person name="Liu L.J."/>
        </authorList>
    </citation>
    <scope>NUCLEOTIDE SEQUENCE</scope>
    <source>
        <strain evidence="2">JR1</strain>
    </source>
</reference>
<comment type="caution">
    <text evidence="2">The sequence shown here is derived from an EMBL/GenBank/DDBJ whole genome shotgun (WGS) entry which is preliminary data.</text>
</comment>